<comment type="caution">
    <text evidence="3">The sequence shown here is derived from an EMBL/GenBank/DDBJ whole genome shotgun (WGS) entry which is preliminary data.</text>
</comment>
<accession>A0AAP0RR16</accession>
<feature type="region of interest" description="Disordered" evidence="1">
    <location>
        <begin position="1986"/>
        <end position="2014"/>
    </location>
</feature>
<dbReference type="PROSITE" id="PS50812">
    <property type="entry name" value="PWWP"/>
    <property type="match status" value="1"/>
</dbReference>
<reference evidence="3 4" key="1">
    <citation type="journal article" date="2024" name="Plant J.">
        <title>Genome sequences and population genomics reveal climatic adaptation and genomic divergence between two closely related sweetgum species.</title>
        <authorList>
            <person name="Xu W.Q."/>
            <person name="Ren C.Q."/>
            <person name="Zhang X.Y."/>
            <person name="Comes H.P."/>
            <person name="Liu X.H."/>
            <person name="Li Y.G."/>
            <person name="Kettle C.J."/>
            <person name="Jalonen R."/>
            <person name="Gaisberger H."/>
            <person name="Ma Y.Z."/>
            <person name="Qiu Y.X."/>
        </authorList>
    </citation>
    <scope>NUCLEOTIDE SEQUENCE [LARGE SCALE GENOMIC DNA]</scope>
    <source>
        <strain evidence="3">Hangzhou</strain>
    </source>
</reference>
<feature type="domain" description="PWWP" evidence="2">
    <location>
        <begin position="1207"/>
        <end position="1256"/>
    </location>
</feature>
<dbReference type="SMART" id="SM00293">
    <property type="entry name" value="PWWP"/>
    <property type="match status" value="1"/>
</dbReference>
<name>A0AAP0RR16_LIQFO</name>
<protein>
    <recommendedName>
        <fullName evidence="2">PWWP domain-containing protein</fullName>
    </recommendedName>
</protein>
<feature type="compositionally biased region" description="Basic and acidic residues" evidence="1">
    <location>
        <begin position="1449"/>
        <end position="1462"/>
    </location>
</feature>
<evidence type="ECO:0000313" key="3">
    <source>
        <dbReference type="EMBL" id="KAK9282918.1"/>
    </source>
</evidence>
<organism evidence="3 4">
    <name type="scientific">Liquidambar formosana</name>
    <name type="common">Formosan gum</name>
    <dbReference type="NCBI Taxonomy" id="63359"/>
    <lineage>
        <taxon>Eukaryota</taxon>
        <taxon>Viridiplantae</taxon>
        <taxon>Streptophyta</taxon>
        <taxon>Embryophyta</taxon>
        <taxon>Tracheophyta</taxon>
        <taxon>Spermatophyta</taxon>
        <taxon>Magnoliopsida</taxon>
        <taxon>eudicotyledons</taxon>
        <taxon>Gunneridae</taxon>
        <taxon>Pentapetalae</taxon>
        <taxon>Saxifragales</taxon>
        <taxon>Altingiaceae</taxon>
        <taxon>Liquidambar</taxon>
    </lineage>
</organism>
<evidence type="ECO:0000256" key="1">
    <source>
        <dbReference type="SAM" id="MobiDB-lite"/>
    </source>
</evidence>
<dbReference type="PANTHER" id="PTHR42851:SF4">
    <property type="entry name" value="PWWP DOMAIN-CONTAINING PROTEIN"/>
    <property type="match status" value="1"/>
</dbReference>
<dbReference type="Pfam" id="PF00855">
    <property type="entry name" value="PWWP"/>
    <property type="match status" value="1"/>
</dbReference>
<proteinExistence type="predicted"/>
<dbReference type="PANTHER" id="PTHR42851">
    <property type="entry name" value="ALDOLASE-RELATED"/>
    <property type="match status" value="1"/>
</dbReference>
<dbReference type="EMBL" id="JBBPBK010000006">
    <property type="protein sequence ID" value="KAK9282918.1"/>
    <property type="molecule type" value="Genomic_DNA"/>
</dbReference>
<feature type="compositionally biased region" description="Acidic residues" evidence="1">
    <location>
        <begin position="1993"/>
        <end position="2002"/>
    </location>
</feature>
<dbReference type="Gene3D" id="2.30.30.140">
    <property type="match status" value="1"/>
</dbReference>
<feature type="region of interest" description="Disordered" evidence="1">
    <location>
        <begin position="107"/>
        <end position="143"/>
    </location>
</feature>
<evidence type="ECO:0000259" key="2">
    <source>
        <dbReference type="PROSITE" id="PS50812"/>
    </source>
</evidence>
<evidence type="ECO:0000313" key="4">
    <source>
        <dbReference type="Proteomes" id="UP001415857"/>
    </source>
</evidence>
<dbReference type="CDD" id="cd05162">
    <property type="entry name" value="PWWP"/>
    <property type="match status" value="1"/>
</dbReference>
<dbReference type="Proteomes" id="UP001415857">
    <property type="component" value="Unassembled WGS sequence"/>
</dbReference>
<keyword evidence="4" id="KW-1185">Reference proteome</keyword>
<dbReference type="SUPFAM" id="SSF63748">
    <property type="entry name" value="Tudor/PWWP/MBT"/>
    <property type="match status" value="1"/>
</dbReference>
<dbReference type="InterPro" id="IPR053063">
    <property type="entry name" value="PWWP_domain_containing_PDP"/>
</dbReference>
<feature type="compositionally biased region" description="Basic and acidic residues" evidence="1">
    <location>
        <begin position="2003"/>
        <end position="2014"/>
    </location>
</feature>
<dbReference type="InterPro" id="IPR000313">
    <property type="entry name" value="PWWP_dom"/>
</dbReference>
<gene>
    <name evidence="3" type="ORF">L1049_011143</name>
</gene>
<feature type="region of interest" description="Disordered" evidence="1">
    <location>
        <begin position="1436"/>
        <end position="1504"/>
    </location>
</feature>
<sequence length="2014" mass="215724">MKEHVDVSVGNDSEAKVSESVDVAGETLIEKVGIQGKVEEGESLSEGVVEEVGACNGEDIMVEVLGSDVFVDGVCSHEDEGKSNGEEGCGGSVEVGLKREVKFDDGGGGGVGALPSRDGADACNPGSETRVEGSSGTVELSGERTGVVVEEGVAVVNDEVLKGQLVEEGAERSREVVDGGGDFNDDGAPREVGVLDNEARNPEIESGVGGPLVVAESMGGETQVIVVEEVVEMVNEEGVEGQLVKEGMERGMGSVDGGGGVRDDLTAQKVGILDGGVWNPGIETAVVCSTAIVEALSKKTQVVAEKAAVMFNEEGLNEKNEVPVDGALEGITSCSKKDQILSLETVCQGAEKNGGILQQLKVETVGRLGENHDGVCADSISSCEPTQVVVGGKAAAVSNKVLHGPIFEAPKSVENDQNLNVELGCESTGSDNQVTDRGEIAAKDNGEDLNSKIEVLELAALDRNICYSEKERQSKLEAVSSVEQVQVDGGDAVVINDRVLIQDAEVLKTDALDEIVSYAENNQKLKVETACGSSAKDGIVDVVLESLDGQTPVADGGEALETKNEVLNCDVDMLERGALDKNLSCSARDRDLKVATVGRSDENGVPVCADLESSGEPTQVIGSGVAEIHNKEVSNPQVEVRNADSLGGTSSCSENDQNLMIETTREGAVTVGIVLADSEVSDEQARVANGGEVAAMDVKDSLDEVEMPCSDAVDENLCCAVKVQELKVDIGGGTTEKSVVCADMKFPVERTQVAVGGDVLAVYTKEVSNPKNEVPKTDASDGILSCSEYVVIADSKSADDHIGDIVVGEVAEMGNETVMNGDSSSSNNQNLNIDMEGGCTEIDGNVKTNLEPLFEGFQVVVGGEVAAMDSAEVLDGNLDQELKVETVGGSAKKDGSVLVDPLSGVESYPIGDLTESVSGNTLKENTSMQDEKSQTVVQTTEIFTIEADGDQSMSSLTVEAISKQGTCVSAIQDPKVQVIGNHDSLPDGDQTMGTCVSNSVISDEVENQAVGEKDESCKVDKKHAMDTDFPKQKVSQFRDNVSIVGSLVVSLETCPSKDGNSQGEVCEQSISLSDDSHHDGGGVRGTGGKAGFPVSECMEERAASDHTQLISNEGQEIAVKEQITDAEQIGLHGGLEIEAEEQVTDAEQFGLHGGQEIEAEEQVTDNEKSKTTEERAVKRAILKSGSSVRVHQASYQLPPENEGELSVSDLVWGKVRSHPWWPGQIFDPSDSSEKAMKYQKKDCFLVAYFGDRTFAWNEASLLKPFRTHFSMIEKQNNSEAIINAVNCALEEVSRRVELGLACSCIPKDTYDKIKFQIVENTGIRQESSRRDGVDESASANSFEPDKFIEYIKALAQLPTGGADRLDLVIAKAQLLAFYRQKGGCCLPEFQFCGGLLENDAETSLSEDKKHLSEVIEYGTPIFEHGKHLLSIKGKLKNQNNSSHKRKHNLKDSAYPRKKERSLSELMSGDTPDDETGSDGKTNSKLVSSSSGKKRKSGDSFDDDSVVQDRRKTIFSANVSTTSPSPRQSFKIGECIRRVASQLTGSSSILKCSGTDKSAGSAFDVSSPTPEDSQSGKMIIPTEFSSLDEMLSQLNLAARDPMKGYSFLNIIISFFSDFRNSVIPSQCSRRDNSSMDKVGGGRKKKASRFVIGSPETFEFEDMKDSYWTDRIIQNGSEEQQLHRNKRDQLVTLGPEGQVSPRSYSRKKSYYGNHEIAGEKSASYVDERKQDLSPTELILNFPEVHSVPSETSLNKMFKRFGPLKESETEVDRETSRARVVFKRCSDAEVAFSSAAKFNIFGPTLVNYQLSYSPSVPFKASPIAMTRDQEDAITRDMEDAMARDMEDAMARDMEDAMTRDMEDAMTRGMEGAMTRDMEDAMARDMEGAIGRDMESAIAQDMESAIAQDMEGAIAQDMVGAITQDMEGAIGLEMEGAIGQDMECAIAQDMEGAITQDMEGAIGLDMEGAIAQDMEGAIAQELEGAIAQDMEGAITQDQEDAITQDQEDAKTQDQEDAT</sequence>